<dbReference type="EMBL" id="BLLF01001111">
    <property type="protein sequence ID" value="GFH17201.1"/>
    <property type="molecule type" value="Genomic_DNA"/>
</dbReference>
<dbReference type="Proteomes" id="UP000485058">
    <property type="component" value="Unassembled WGS sequence"/>
</dbReference>
<proteinExistence type="predicted"/>
<organism evidence="2 3">
    <name type="scientific">Haematococcus lacustris</name>
    <name type="common">Green alga</name>
    <name type="synonym">Haematococcus pluvialis</name>
    <dbReference type="NCBI Taxonomy" id="44745"/>
    <lineage>
        <taxon>Eukaryota</taxon>
        <taxon>Viridiplantae</taxon>
        <taxon>Chlorophyta</taxon>
        <taxon>core chlorophytes</taxon>
        <taxon>Chlorophyceae</taxon>
        <taxon>CS clade</taxon>
        <taxon>Chlamydomonadales</taxon>
        <taxon>Haematococcaceae</taxon>
        <taxon>Haematococcus</taxon>
    </lineage>
</organism>
<reference evidence="2 3" key="1">
    <citation type="submission" date="2020-02" db="EMBL/GenBank/DDBJ databases">
        <title>Draft genome sequence of Haematococcus lacustris strain NIES-144.</title>
        <authorList>
            <person name="Morimoto D."/>
            <person name="Nakagawa S."/>
            <person name="Yoshida T."/>
            <person name="Sawayama S."/>
        </authorList>
    </citation>
    <scope>NUCLEOTIDE SEQUENCE [LARGE SCALE GENOMIC DNA]</scope>
    <source>
        <strain evidence="2 3">NIES-144</strain>
    </source>
</reference>
<evidence type="ECO:0000313" key="3">
    <source>
        <dbReference type="Proteomes" id="UP000485058"/>
    </source>
</evidence>
<gene>
    <name evidence="2" type="ORF">HaLaN_13781</name>
</gene>
<comment type="caution">
    <text evidence="2">The sequence shown here is derived from an EMBL/GenBank/DDBJ whole genome shotgun (WGS) entry which is preliminary data.</text>
</comment>
<name>A0A699Z535_HAELA</name>
<dbReference type="AlphaFoldDB" id="A0A699Z535"/>
<protein>
    <submittedName>
        <fullName evidence="2">Uncharacterized protein</fullName>
    </submittedName>
</protein>
<accession>A0A699Z535</accession>
<feature type="compositionally biased region" description="Low complexity" evidence="1">
    <location>
        <begin position="1"/>
        <end position="25"/>
    </location>
</feature>
<keyword evidence="3" id="KW-1185">Reference proteome</keyword>
<evidence type="ECO:0000256" key="1">
    <source>
        <dbReference type="SAM" id="MobiDB-lite"/>
    </source>
</evidence>
<evidence type="ECO:0000313" key="2">
    <source>
        <dbReference type="EMBL" id="GFH17201.1"/>
    </source>
</evidence>
<feature type="region of interest" description="Disordered" evidence="1">
    <location>
        <begin position="1"/>
        <end position="30"/>
    </location>
</feature>
<sequence>MGGPSSESGNSSSSFGSGIESDASSRNGGNCCVHLTSRAGSSAYA</sequence>